<gene>
    <name evidence="2" type="ORF">ACFOPH_17065</name>
</gene>
<name>A0ABV7PLI2_9BURK</name>
<accession>A0ABV7PLI2</accession>
<keyword evidence="1" id="KW-0732">Signal</keyword>
<evidence type="ECO:0000313" key="3">
    <source>
        <dbReference type="Proteomes" id="UP001595665"/>
    </source>
</evidence>
<keyword evidence="3" id="KW-1185">Reference proteome</keyword>
<evidence type="ECO:0000256" key="1">
    <source>
        <dbReference type="SAM" id="SignalP"/>
    </source>
</evidence>
<organism evidence="2 3">
    <name type="scientific">Massilia haematophila</name>
    <dbReference type="NCBI Taxonomy" id="457923"/>
    <lineage>
        <taxon>Bacteria</taxon>
        <taxon>Pseudomonadati</taxon>
        <taxon>Pseudomonadota</taxon>
        <taxon>Betaproteobacteria</taxon>
        <taxon>Burkholderiales</taxon>
        <taxon>Oxalobacteraceae</taxon>
        <taxon>Telluria group</taxon>
        <taxon>Massilia</taxon>
    </lineage>
</organism>
<evidence type="ECO:0000313" key="2">
    <source>
        <dbReference type="EMBL" id="MFC3459949.1"/>
    </source>
</evidence>
<sequence length="151" mass="16921">MSVLISVLRQRTTIFPVVVALAFTSVVSPVHAGDNQERSVIGKWRLKAALDASEITSLDEREAKQLVGKVFTIAPDRVEFGTRKCLPPELEAERVEPRLYLREQAHASASKLGLPNPVTVVDLGCTVAFIKAKDRLVIHWDGWFFDARRQR</sequence>
<comment type="caution">
    <text evidence="2">The sequence shown here is derived from an EMBL/GenBank/DDBJ whole genome shotgun (WGS) entry which is preliminary data.</text>
</comment>
<dbReference type="RefSeq" id="WP_312551076.1">
    <property type="nucleotide sequence ID" value="NZ_JBHRVV010000001.1"/>
</dbReference>
<feature type="chain" id="PRO_5046005666" evidence="1">
    <location>
        <begin position="33"/>
        <end position="151"/>
    </location>
</feature>
<dbReference type="EMBL" id="JBHRVV010000001">
    <property type="protein sequence ID" value="MFC3459949.1"/>
    <property type="molecule type" value="Genomic_DNA"/>
</dbReference>
<protein>
    <submittedName>
        <fullName evidence="2">Uncharacterized protein</fullName>
    </submittedName>
</protein>
<dbReference type="Proteomes" id="UP001595665">
    <property type="component" value="Unassembled WGS sequence"/>
</dbReference>
<proteinExistence type="predicted"/>
<reference evidence="3" key="1">
    <citation type="journal article" date="2019" name="Int. J. Syst. Evol. Microbiol.">
        <title>The Global Catalogue of Microorganisms (GCM) 10K type strain sequencing project: providing services to taxonomists for standard genome sequencing and annotation.</title>
        <authorList>
            <consortium name="The Broad Institute Genomics Platform"/>
            <consortium name="The Broad Institute Genome Sequencing Center for Infectious Disease"/>
            <person name="Wu L."/>
            <person name="Ma J."/>
        </authorList>
    </citation>
    <scope>NUCLEOTIDE SEQUENCE [LARGE SCALE GENOMIC DNA]</scope>
    <source>
        <strain evidence="3">CCM 7480</strain>
    </source>
</reference>
<feature type="signal peptide" evidence="1">
    <location>
        <begin position="1"/>
        <end position="32"/>
    </location>
</feature>